<dbReference type="EMBL" id="CYSR01000002">
    <property type="protein sequence ID" value="CUH98149.1"/>
    <property type="molecule type" value="Genomic_DNA"/>
</dbReference>
<dbReference type="STRING" id="1396826.PHA8399_00258"/>
<dbReference type="SUPFAM" id="SSF53850">
    <property type="entry name" value="Periplasmic binding protein-like II"/>
    <property type="match status" value="1"/>
</dbReference>
<dbReference type="CDD" id="cd13643">
    <property type="entry name" value="PBP2_BCP_2"/>
    <property type="match status" value="1"/>
</dbReference>
<dbReference type="GO" id="GO:0022857">
    <property type="term" value="F:transmembrane transporter activity"/>
    <property type="evidence" value="ECO:0007669"/>
    <property type="project" value="InterPro"/>
</dbReference>
<organism evidence="3 4">
    <name type="scientific">Leisingera aquaemixtae</name>
    <dbReference type="NCBI Taxonomy" id="1396826"/>
    <lineage>
        <taxon>Bacteria</taxon>
        <taxon>Pseudomonadati</taxon>
        <taxon>Pseudomonadota</taxon>
        <taxon>Alphaproteobacteria</taxon>
        <taxon>Rhodobacterales</taxon>
        <taxon>Roseobacteraceae</taxon>
        <taxon>Leisingera</taxon>
    </lineage>
</organism>
<dbReference type="AlphaFoldDB" id="A0A0P1HIA1"/>
<gene>
    <name evidence="3" type="primary">gbuC_1</name>
    <name evidence="3" type="ORF">PHA8399_00258</name>
</gene>
<keyword evidence="1" id="KW-0732">Signal</keyword>
<protein>
    <submittedName>
        <fullName evidence="3">Glycine betaine/carnitine transport binding protein GbuC</fullName>
    </submittedName>
</protein>
<evidence type="ECO:0000256" key="1">
    <source>
        <dbReference type="SAM" id="SignalP"/>
    </source>
</evidence>
<evidence type="ECO:0000313" key="3">
    <source>
        <dbReference type="EMBL" id="CUH98149.1"/>
    </source>
</evidence>
<accession>A0A0P1HIA1</accession>
<feature type="domain" description="ABC-type glycine betaine transport system substrate-binding" evidence="2">
    <location>
        <begin position="30"/>
        <end position="303"/>
    </location>
</feature>
<dbReference type="Gene3D" id="3.40.190.10">
    <property type="entry name" value="Periplasmic binding protein-like II"/>
    <property type="match status" value="1"/>
</dbReference>
<dbReference type="RefSeq" id="WP_058284390.1">
    <property type="nucleotide sequence ID" value="NZ_CYSR01000002.1"/>
</dbReference>
<evidence type="ECO:0000313" key="4">
    <source>
        <dbReference type="Proteomes" id="UP000051326"/>
    </source>
</evidence>
<sequence length="322" mass="35165">MKVKAFAAALAALAVSGAVEAADMGDVETPIRLSLNNWTGQRLSTYIAGGMLAEAGYKVEYVEADLNALYEQIATGEVHAMMEIWTTSDPEDYISVRDAGRVEELGDLGLDARNGVVYPPYVAQMCPGLPNWEALRDCAGIFSEDGNGKRGRYLAYPESWGSPGADRIRALDLPFDVVAAESEAAMIEEFQQAYKDKRPVIATFWAPHWAMSSYALQFVRLPKPEPACYSDPSWGPNPKAAGDCDFARGGVVKASWSGFKERWPAAHEILKNYELSIWDQQPLIGLVDVRGETVQGAARGWLAVNRAKWVPAVEEATGKGRS</sequence>
<reference evidence="3 4" key="1">
    <citation type="submission" date="2015-09" db="EMBL/GenBank/DDBJ databases">
        <authorList>
            <consortium name="Swine Surveillance"/>
        </authorList>
    </citation>
    <scope>NUCLEOTIDE SEQUENCE [LARGE SCALE GENOMIC DNA]</scope>
    <source>
        <strain evidence="3 4">CECT 8399</strain>
    </source>
</reference>
<feature type="chain" id="PRO_5006064405" evidence="1">
    <location>
        <begin position="22"/>
        <end position="322"/>
    </location>
</feature>
<dbReference type="Gene3D" id="3.40.190.100">
    <property type="entry name" value="Glycine betaine-binding periplasmic protein, domain 2"/>
    <property type="match status" value="1"/>
</dbReference>
<dbReference type="InterPro" id="IPR007210">
    <property type="entry name" value="ABC_Gly_betaine_transp_sub-bd"/>
</dbReference>
<dbReference type="Proteomes" id="UP000051326">
    <property type="component" value="Unassembled WGS sequence"/>
</dbReference>
<dbReference type="Pfam" id="PF04069">
    <property type="entry name" value="OpuAC"/>
    <property type="match status" value="1"/>
</dbReference>
<name>A0A0P1HIA1_9RHOB</name>
<feature type="signal peptide" evidence="1">
    <location>
        <begin position="1"/>
        <end position="21"/>
    </location>
</feature>
<proteinExistence type="predicted"/>
<evidence type="ECO:0000259" key="2">
    <source>
        <dbReference type="Pfam" id="PF04069"/>
    </source>
</evidence>
<dbReference type="GO" id="GO:0043190">
    <property type="term" value="C:ATP-binding cassette (ABC) transporter complex"/>
    <property type="evidence" value="ECO:0007669"/>
    <property type="project" value="InterPro"/>
</dbReference>